<accession>A0A4R1R506</accession>
<gene>
    <name evidence="1" type="ORF">EDD76_102257</name>
</gene>
<organism evidence="1 2">
    <name type="scientific">Kineothrix alysoides</name>
    <dbReference type="NCBI Taxonomy" id="1469948"/>
    <lineage>
        <taxon>Bacteria</taxon>
        <taxon>Bacillati</taxon>
        <taxon>Bacillota</taxon>
        <taxon>Clostridia</taxon>
        <taxon>Lachnospirales</taxon>
        <taxon>Lachnospiraceae</taxon>
        <taxon>Kineothrix</taxon>
    </lineage>
</organism>
<evidence type="ECO:0000313" key="2">
    <source>
        <dbReference type="Proteomes" id="UP000295718"/>
    </source>
</evidence>
<dbReference type="RefSeq" id="WP_051869231.1">
    <property type="nucleotide sequence ID" value="NZ_JPNB01000001.1"/>
</dbReference>
<reference evidence="1 2" key="1">
    <citation type="submission" date="2019-03" db="EMBL/GenBank/DDBJ databases">
        <title>Genomic Encyclopedia of Type Strains, Phase IV (KMG-IV): sequencing the most valuable type-strain genomes for metagenomic binning, comparative biology and taxonomic classification.</title>
        <authorList>
            <person name="Goeker M."/>
        </authorList>
    </citation>
    <scope>NUCLEOTIDE SEQUENCE [LARGE SCALE GENOMIC DNA]</scope>
    <source>
        <strain evidence="1 2">DSM 100556</strain>
    </source>
</reference>
<evidence type="ECO:0000313" key="1">
    <source>
        <dbReference type="EMBL" id="TCL60559.1"/>
    </source>
</evidence>
<name>A0A4R1R506_9FIRM</name>
<dbReference type="Proteomes" id="UP000295718">
    <property type="component" value="Unassembled WGS sequence"/>
</dbReference>
<dbReference type="STRING" id="1469948.GCA_000732725_00292"/>
<dbReference type="EMBL" id="SLUO01000002">
    <property type="protein sequence ID" value="TCL60559.1"/>
    <property type="molecule type" value="Genomic_DNA"/>
</dbReference>
<dbReference type="OrthoDB" id="2054606at2"/>
<sequence>MAAMDYDYFVKQLNSGISVDEIRFEIIGDTEYNDCYIGYQSPYEKPYWAGLCDIKDGCEFRTAKELVNAKIYRGKSIKELWDRIELITLAGVCLEDWLKYFLHADLS</sequence>
<dbReference type="AlphaFoldDB" id="A0A4R1R506"/>
<protein>
    <submittedName>
        <fullName evidence="1">Uncharacterized protein</fullName>
    </submittedName>
</protein>
<keyword evidence="2" id="KW-1185">Reference proteome</keyword>
<comment type="caution">
    <text evidence="1">The sequence shown here is derived from an EMBL/GenBank/DDBJ whole genome shotgun (WGS) entry which is preliminary data.</text>
</comment>
<proteinExistence type="predicted"/>